<dbReference type="PANTHER" id="PTHR22847">
    <property type="entry name" value="WD40 REPEAT PROTEIN"/>
    <property type="match status" value="1"/>
</dbReference>
<evidence type="ECO:0000256" key="2">
    <source>
        <dbReference type="ARBA" id="ARBA00022737"/>
    </source>
</evidence>
<dbReference type="InterPro" id="IPR015943">
    <property type="entry name" value="WD40/YVTN_repeat-like_dom_sf"/>
</dbReference>
<evidence type="ECO:0000313" key="6">
    <source>
        <dbReference type="Proteomes" id="UP000595437"/>
    </source>
</evidence>
<protein>
    <submittedName>
        <fullName evidence="5">Phospholipase A2activating protein lupus</fullName>
    </submittedName>
</protein>
<keyword evidence="1 3" id="KW-0853">WD repeat</keyword>
<dbReference type="PROSITE" id="PS50294">
    <property type="entry name" value="WD_REPEATS_REGION"/>
    <property type="match status" value="1"/>
</dbReference>
<dbReference type="SMART" id="SM00320">
    <property type="entry name" value="WD40"/>
    <property type="match status" value="3"/>
</dbReference>
<evidence type="ECO:0000256" key="3">
    <source>
        <dbReference type="PROSITE-ProRule" id="PRU00221"/>
    </source>
</evidence>
<feature type="region of interest" description="Disordered" evidence="4">
    <location>
        <begin position="137"/>
        <end position="201"/>
    </location>
</feature>
<feature type="repeat" description="WD" evidence="3">
    <location>
        <begin position="98"/>
        <end position="129"/>
    </location>
</feature>
<reference evidence="6" key="1">
    <citation type="submission" date="2021-01" db="EMBL/GenBank/DDBJ databases">
        <title>Caligus Genome Assembly.</title>
        <authorList>
            <person name="Gallardo-Escarate C."/>
        </authorList>
    </citation>
    <scope>NUCLEOTIDE SEQUENCE [LARGE SCALE GENOMIC DNA]</scope>
</reference>
<proteinExistence type="predicted"/>
<organism evidence="5 6">
    <name type="scientific">Caligus rogercresseyi</name>
    <name type="common">Sea louse</name>
    <dbReference type="NCBI Taxonomy" id="217165"/>
    <lineage>
        <taxon>Eukaryota</taxon>
        <taxon>Metazoa</taxon>
        <taxon>Ecdysozoa</taxon>
        <taxon>Arthropoda</taxon>
        <taxon>Crustacea</taxon>
        <taxon>Multicrustacea</taxon>
        <taxon>Hexanauplia</taxon>
        <taxon>Copepoda</taxon>
        <taxon>Siphonostomatoida</taxon>
        <taxon>Caligidae</taxon>
        <taxon>Caligus</taxon>
    </lineage>
</organism>
<dbReference type="PANTHER" id="PTHR22847:SF637">
    <property type="entry name" value="WD REPEAT DOMAIN 5B"/>
    <property type="match status" value="1"/>
</dbReference>
<dbReference type="Gene3D" id="2.130.10.10">
    <property type="entry name" value="YVTN repeat-like/Quinoprotein amine dehydrogenase"/>
    <property type="match status" value="1"/>
</dbReference>
<name>A0A7T8KIT2_CALRO</name>
<evidence type="ECO:0000313" key="5">
    <source>
        <dbReference type="EMBL" id="QQP56606.1"/>
    </source>
</evidence>
<gene>
    <name evidence="5" type="ORF">FKW44_001322</name>
</gene>
<keyword evidence="6" id="KW-1185">Reference proteome</keyword>
<evidence type="ECO:0000256" key="1">
    <source>
        <dbReference type="ARBA" id="ARBA00022574"/>
    </source>
</evidence>
<dbReference type="Pfam" id="PF00400">
    <property type="entry name" value="WD40"/>
    <property type="match status" value="3"/>
</dbReference>
<sequence length="201" mass="21759">MSFQLSRSLEGHSSDVRALSVSPEGVLFSGSRDKSVLCWGPGIHDGPRRVSSLSSYVSSIALSPKSGEIIVGSNDGLIRVYSAEEQGGQGEQGEKRVLMGHNLTVSCLHVLQSGEILSGSWDNTVRLWEEGKVPPRRSWRDTLRPFGPWHPSQTRDGSSPALRTRPFDSGSLESASRPSTVTQTASEPSWSPAHGVPLRIQ</sequence>
<accession>A0A7T8KIT2</accession>
<dbReference type="InterPro" id="IPR001680">
    <property type="entry name" value="WD40_rpt"/>
</dbReference>
<dbReference type="AlphaFoldDB" id="A0A7T8KIT2"/>
<dbReference type="SUPFAM" id="SSF50978">
    <property type="entry name" value="WD40 repeat-like"/>
    <property type="match status" value="1"/>
</dbReference>
<dbReference type="EMBL" id="CP045890">
    <property type="protein sequence ID" value="QQP56606.1"/>
    <property type="molecule type" value="Genomic_DNA"/>
</dbReference>
<feature type="compositionally biased region" description="Polar residues" evidence="4">
    <location>
        <begin position="171"/>
        <end position="189"/>
    </location>
</feature>
<dbReference type="PROSITE" id="PS50082">
    <property type="entry name" value="WD_REPEATS_2"/>
    <property type="match status" value="2"/>
</dbReference>
<keyword evidence="2" id="KW-0677">Repeat</keyword>
<dbReference type="InterPro" id="IPR036322">
    <property type="entry name" value="WD40_repeat_dom_sf"/>
</dbReference>
<dbReference type="OrthoDB" id="10265988at2759"/>
<dbReference type="Proteomes" id="UP000595437">
    <property type="component" value="Chromosome 1"/>
</dbReference>
<feature type="repeat" description="WD" evidence="3">
    <location>
        <begin position="9"/>
        <end position="39"/>
    </location>
</feature>
<evidence type="ECO:0000256" key="4">
    <source>
        <dbReference type="SAM" id="MobiDB-lite"/>
    </source>
</evidence>
<dbReference type="GO" id="GO:1990234">
    <property type="term" value="C:transferase complex"/>
    <property type="evidence" value="ECO:0007669"/>
    <property type="project" value="UniProtKB-ARBA"/>
</dbReference>